<evidence type="ECO:0000313" key="2">
    <source>
        <dbReference type="EMBL" id="RAR76985.1"/>
    </source>
</evidence>
<accession>A0A328YVX7</accession>
<dbReference type="Pfam" id="PF08722">
    <property type="entry name" value="Tn7_TnsA-like_N"/>
    <property type="match status" value="1"/>
</dbReference>
<evidence type="ECO:0000313" key="3">
    <source>
        <dbReference type="Proteomes" id="UP000248856"/>
    </source>
</evidence>
<dbReference type="InterPro" id="IPR014833">
    <property type="entry name" value="TnsA_N"/>
</dbReference>
<proteinExistence type="predicted"/>
<keyword evidence="3" id="KW-1185">Reference proteome</keyword>
<keyword evidence="2" id="KW-0540">Nuclease</keyword>
<evidence type="ECO:0000259" key="1">
    <source>
        <dbReference type="Pfam" id="PF08722"/>
    </source>
</evidence>
<feature type="domain" description="TnsA endonuclease N-terminal" evidence="1">
    <location>
        <begin position="45"/>
        <end position="118"/>
    </location>
</feature>
<protein>
    <submittedName>
        <fullName evidence="2">TnsA endonuclease-like protein</fullName>
    </submittedName>
</protein>
<keyword evidence="2" id="KW-0255">Endonuclease</keyword>
<dbReference type="Proteomes" id="UP000248856">
    <property type="component" value="Unassembled WGS sequence"/>
</dbReference>
<keyword evidence="2" id="KW-0378">Hydrolase</keyword>
<dbReference type="EMBL" id="QLTA01000041">
    <property type="protein sequence ID" value="RAR76985.1"/>
    <property type="molecule type" value="Genomic_DNA"/>
</dbReference>
<organism evidence="2 3">
    <name type="scientific">Paracidovorax anthurii</name>
    <dbReference type="NCBI Taxonomy" id="78229"/>
    <lineage>
        <taxon>Bacteria</taxon>
        <taxon>Pseudomonadati</taxon>
        <taxon>Pseudomonadota</taxon>
        <taxon>Betaproteobacteria</taxon>
        <taxon>Burkholderiales</taxon>
        <taxon>Comamonadaceae</taxon>
        <taxon>Paracidovorax</taxon>
    </lineage>
</organism>
<dbReference type="GO" id="GO:0004519">
    <property type="term" value="F:endonuclease activity"/>
    <property type="evidence" value="ECO:0007669"/>
    <property type="project" value="UniProtKB-KW"/>
</dbReference>
<name>A0A328YVX7_9BURK</name>
<comment type="caution">
    <text evidence="2">The sequence shown here is derived from an EMBL/GenBank/DDBJ whole genome shotgun (WGS) entry which is preliminary data.</text>
</comment>
<dbReference type="AlphaFoldDB" id="A0A328YVX7"/>
<reference evidence="2 3" key="1">
    <citation type="submission" date="2018-06" db="EMBL/GenBank/DDBJ databases">
        <title>Genomic Encyclopedia of Archaeal and Bacterial Type Strains, Phase II (KMG-II): from individual species to whole genera.</title>
        <authorList>
            <person name="Goeker M."/>
        </authorList>
    </citation>
    <scope>NUCLEOTIDE SEQUENCE [LARGE SCALE GENOMIC DNA]</scope>
    <source>
        <strain evidence="2 3">CFPB 3232</strain>
    </source>
</reference>
<dbReference type="RefSeq" id="WP_170146293.1">
    <property type="nucleotide sequence ID" value="NZ_CBCSGC010000023.1"/>
</dbReference>
<sequence>MTRKVVKRAPHREVGVINAAWLLNHPVEHESHLERRFVIAALACPVVKDIIHQPLNLPLSGGDKPERYTPDFKVVFSDGGSVIVEVKPEVFLQKHEEKLKLAELLLRADGQRFLVITDTLIDSQALAARALLLMRYGRLRFTDEEAMECLQTMRRVCDGNSSVKTLVSQGLSEPLVWNLVARHKCRVPVDFTVDAEQAVFVDPVEGDNHDYFKSWFGIEAR</sequence>
<gene>
    <name evidence="2" type="ORF">AX018_104144</name>
</gene>